<dbReference type="EMBL" id="LZZI01000044">
    <property type="protein sequence ID" value="OOM60909.1"/>
    <property type="molecule type" value="Genomic_DNA"/>
</dbReference>
<dbReference type="PANTHER" id="PTHR22916">
    <property type="entry name" value="GLYCOSYLTRANSFERASE"/>
    <property type="match status" value="1"/>
</dbReference>
<dbReference type="RefSeq" id="WP_173715029.1">
    <property type="nucleotide sequence ID" value="NZ_JABTAE010000001.1"/>
</dbReference>
<evidence type="ECO:0000259" key="1">
    <source>
        <dbReference type="Pfam" id="PF00535"/>
    </source>
</evidence>
<dbReference type="GO" id="GO:0016757">
    <property type="term" value="F:glycosyltransferase activity"/>
    <property type="evidence" value="ECO:0007669"/>
    <property type="project" value="UniProtKB-KW"/>
</dbReference>
<dbReference type="PANTHER" id="PTHR22916:SF30">
    <property type="entry name" value="IPT_TIG DOMAIN-CONTAINING PROTEIN"/>
    <property type="match status" value="1"/>
</dbReference>
<dbReference type="SUPFAM" id="SSF53448">
    <property type="entry name" value="Nucleotide-diphospho-sugar transferases"/>
    <property type="match status" value="1"/>
</dbReference>
<feature type="domain" description="Glycosyltransferase 2-like" evidence="1">
    <location>
        <begin position="232"/>
        <end position="394"/>
    </location>
</feature>
<dbReference type="InterPro" id="IPR029044">
    <property type="entry name" value="Nucleotide-diphossugar_trans"/>
</dbReference>
<dbReference type="Gene3D" id="3.40.50.720">
    <property type="entry name" value="NAD(P)-binding Rossmann-like Domain"/>
    <property type="match status" value="1"/>
</dbReference>
<sequence length="602" mass="70992">MEREESQVCIVISYYFRNIKFEENLLKIINQISIENNLTIIFSCEDNVEKLKNIIEKQSSKIKLLNIKEIEEFKELDGKRLNGISKDGKRSYALFNYFSRNLYDSILFMDRGGHAFHSIQAKNVGIAFNNTKIILLGCGTRRYENENNLEFNNDPLWDSLVEWCEEYCYKNSDKVIMFFEDIVNWLHKQKIKCNDIKLLDEILEKENKFSEVIFFDERLERKIVTKDEKLVSICVPYYNHGKYLPYVLESINENSYKNIEVIVVNDGSTDEYSINVFEEMKKKYNMNNWKFLEKENGYLGQTRNYAVKHSNGEYIIFVDSDNICKKDMVKIFVKCLEFTNYDCLTCYFDAFTELEGVTNTTKVAYKYMPVGPVLEVGYLLNVFGDANFIVKRKVFDIVGGFTEERNLGWEDWEFLIKLNILGYKHNVIPKSLFWYRHLEDSMARIIDDYKNFNRILRPYVDLMGKIESKTVEKILKSMTIPLYYAGLEQQKKLNEFYDKITGKKIIIFGTGDGAERITRCLNCEIIYFVDNNQMKWGAMFLNKEIKSPNELKNENAEEVSIIVASIYYDDISEQLNAMGFKEEENYWNGLKIIKPPMSRKLK</sequence>
<gene>
    <name evidence="2" type="primary">epsH_3</name>
    <name evidence="2" type="ORF">CLBCK_26260</name>
</gene>
<name>A0A1S8S685_CLOBE</name>
<reference evidence="2 3" key="1">
    <citation type="submission" date="2016-05" db="EMBL/GenBank/DDBJ databases">
        <title>Microbial solvent formation.</title>
        <authorList>
            <person name="Poehlein A."/>
            <person name="Montoya Solano J.D."/>
            <person name="Flitsch S."/>
            <person name="Krabben P."/>
            <person name="Duerre P."/>
            <person name="Daniel R."/>
        </authorList>
    </citation>
    <scope>NUCLEOTIDE SEQUENCE [LARGE SCALE GENOMIC DNA]</scope>
    <source>
        <strain evidence="2 3">DSM 53</strain>
    </source>
</reference>
<dbReference type="AlphaFoldDB" id="A0A1S8S685"/>
<dbReference type="Proteomes" id="UP000190973">
    <property type="component" value="Unassembled WGS sequence"/>
</dbReference>
<keyword evidence="2" id="KW-0808">Transferase</keyword>
<comment type="caution">
    <text evidence="2">The sequence shown here is derived from an EMBL/GenBank/DDBJ whole genome shotgun (WGS) entry which is preliminary data.</text>
</comment>
<dbReference type="Gene3D" id="3.90.550.10">
    <property type="entry name" value="Spore Coat Polysaccharide Biosynthesis Protein SpsA, Chain A"/>
    <property type="match status" value="1"/>
</dbReference>
<protein>
    <submittedName>
        <fullName evidence="2">Putative glycosyltransferase EpsH</fullName>
        <ecNumber evidence="2">2.4.-.-</ecNumber>
    </submittedName>
</protein>
<dbReference type="Pfam" id="PF00535">
    <property type="entry name" value="Glycos_transf_2"/>
    <property type="match status" value="1"/>
</dbReference>
<organism evidence="2 3">
    <name type="scientific">Clostridium beijerinckii</name>
    <name type="common">Clostridium MP</name>
    <dbReference type="NCBI Taxonomy" id="1520"/>
    <lineage>
        <taxon>Bacteria</taxon>
        <taxon>Bacillati</taxon>
        <taxon>Bacillota</taxon>
        <taxon>Clostridia</taxon>
        <taxon>Eubacteriales</taxon>
        <taxon>Clostridiaceae</taxon>
        <taxon>Clostridium</taxon>
    </lineage>
</organism>
<accession>A0A1S8S685</accession>
<keyword evidence="2" id="KW-0328">Glycosyltransferase</keyword>
<proteinExistence type="predicted"/>
<dbReference type="InterPro" id="IPR001173">
    <property type="entry name" value="Glyco_trans_2-like"/>
</dbReference>
<dbReference type="EC" id="2.4.-.-" evidence="2"/>
<evidence type="ECO:0000313" key="3">
    <source>
        <dbReference type="Proteomes" id="UP000190973"/>
    </source>
</evidence>
<evidence type="ECO:0000313" key="2">
    <source>
        <dbReference type="EMBL" id="OOM60909.1"/>
    </source>
</evidence>
<dbReference type="CDD" id="cd00761">
    <property type="entry name" value="Glyco_tranf_GTA_type"/>
    <property type="match status" value="1"/>
</dbReference>